<dbReference type="PANTHER" id="PTHR47691:SF3">
    <property type="entry name" value="HTH-TYPE TRANSCRIPTIONAL REGULATOR RV0890C-RELATED"/>
    <property type="match status" value="1"/>
</dbReference>
<dbReference type="PROSITE" id="PS50943">
    <property type="entry name" value="HTH_CROC1"/>
    <property type="match status" value="1"/>
</dbReference>
<dbReference type="AlphaFoldDB" id="A0A4V2S6E6"/>
<dbReference type="SMART" id="SM00530">
    <property type="entry name" value="HTH_XRE"/>
    <property type="match status" value="1"/>
</dbReference>
<name>A0A4V2S6E6_9PSEU</name>
<accession>A0A4V2S6E6</accession>
<dbReference type="Gene3D" id="3.40.50.300">
    <property type="entry name" value="P-loop containing nucleotide triphosphate hydrolases"/>
    <property type="match status" value="1"/>
</dbReference>
<dbReference type="InterPro" id="IPR010982">
    <property type="entry name" value="Lambda_DNA-bd_dom_sf"/>
</dbReference>
<dbReference type="Pfam" id="PF25872">
    <property type="entry name" value="HTH_77"/>
    <property type="match status" value="1"/>
</dbReference>
<evidence type="ECO:0000313" key="2">
    <source>
        <dbReference type="EMBL" id="TCO55750.1"/>
    </source>
</evidence>
<dbReference type="InterPro" id="IPR027417">
    <property type="entry name" value="P-loop_NTPase"/>
</dbReference>
<evidence type="ECO:0000313" key="3">
    <source>
        <dbReference type="Proteomes" id="UP000295680"/>
    </source>
</evidence>
<dbReference type="OrthoDB" id="3427187at2"/>
<dbReference type="InterPro" id="IPR058852">
    <property type="entry name" value="HTH_77"/>
</dbReference>
<comment type="caution">
    <text evidence="2">The sequence shown here is derived from an EMBL/GenBank/DDBJ whole genome shotgun (WGS) entry which is preliminary data.</text>
</comment>
<dbReference type="GO" id="GO:0003677">
    <property type="term" value="F:DNA binding"/>
    <property type="evidence" value="ECO:0007669"/>
    <property type="project" value="InterPro"/>
</dbReference>
<reference evidence="2 3" key="1">
    <citation type="submission" date="2019-03" db="EMBL/GenBank/DDBJ databases">
        <title>Genomic Encyclopedia of Type Strains, Phase IV (KMG-IV): sequencing the most valuable type-strain genomes for metagenomic binning, comparative biology and taxonomic classification.</title>
        <authorList>
            <person name="Goeker M."/>
        </authorList>
    </citation>
    <scope>NUCLEOTIDE SEQUENCE [LARGE SCALE GENOMIC DNA]</scope>
    <source>
        <strain evidence="2 3">DSM 45934</strain>
    </source>
</reference>
<keyword evidence="3" id="KW-1185">Reference proteome</keyword>
<feature type="domain" description="HTH cro/C1-type" evidence="1">
    <location>
        <begin position="28"/>
        <end position="83"/>
    </location>
</feature>
<dbReference type="Gene3D" id="1.10.260.40">
    <property type="entry name" value="lambda repressor-like DNA-binding domains"/>
    <property type="match status" value="1"/>
</dbReference>
<protein>
    <submittedName>
        <fullName evidence="2">Helix-turn-helix protein</fullName>
    </submittedName>
</protein>
<gene>
    <name evidence="2" type="ORF">EV192_107173</name>
</gene>
<sequence>MHPRGTHVSTADHRASFDTDAVDFGRLLLKYRKRRRLTQAELSGLSTVSVRAIRNLEQGQVGAPRRDTVRLLSDALRLNAQERVEFDRATGAEPGGALLETDALRAPSSSQPLRGREQEVAAVLKHVLGEHEQLIAVTGFAGVGKTRVAMAVAQALEACETPSVLWVAVRQDSDNSVVDGLASSIGDRSVLVVLDGNDTDQVSVATMRSLVRECPNLRILETTRTPRVESSDYHLALRPLPVTEPFCAGDAPAVALLLDLVADLQLGFVADPPTLGAFAEICRQLDGLPRALEAAAAWFTILSTDELVRMARTDPQLLATPPGSDVDADTSVPQAVVAQPPAARDLLTGLSHWRDPWTVRDVVLRTGMSWADVARSVHSLLGHGLIAQVTSDDDLVRFTVLNIVRAYLRRTAEAVA</sequence>
<dbReference type="Proteomes" id="UP000295680">
    <property type="component" value="Unassembled WGS sequence"/>
</dbReference>
<dbReference type="InterPro" id="IPR001387">
    <property type="entry name" value="Cro/C1-type_HTH"/>
</dbReference>
<dbReference type="SUPFAM" id="SSF47413">
    <property type="entry name" value="lambda repressor-like DNA-binding domains"/>
    <property type="match status" value="1"/>
</dbReference>
<proteinExistence type="predicted"/>
<organism evidence="2 3">
    <name type="scientific">Actinocrispum wychmicini</name>
    <dbReference type="NCBI Taxonomy" id="1213861"/>
    <lineage>
        <taxon>Bacteria</taxon>
        <taxon>Bacillati</taxon>
        <taxon>Actinomycetota</taxon>
        <taxon>Actinomycetes</taxon>
        <taxon>Pseudonocardiales</taxon>
        <taxon>Pseudonocardiaceae</taxon>
        <taxon>Actinocrispum</taxon>
    </lineage>
</organism>
<dbReference type="SUPFAM" id="SSF52540">
    <property type="entry name" value="P-loop containing nucleoside triphosphate hydrolases"/>
    <property type="match status" value="1"/>
</dbReference>
<dbReference type="EMBL" id="SLWS01000007">
    <property type="protein sequence ID" value="TCO55750.1"/>
    <property type="molecule type" value="Genomic_DNA"/>
</dbReference>
<dbReference type="Pfam" id="PF13560">
    <property type="entry name" value="HTH_31"/>
    <property type="match status" value="1"/>
</dbReference>
<dbReference type="PANTHER" id="PTHR47691">
    <property type="entry name" value="REGULATOR-RELATED"/>
    <property type="match status" value="1"/>
</dbReference>
<dbReference type="CDD" id="cd00093">
    <property type="entry name" value="HTH_XRE"/>
    <property type="match status" value="1"/>
</dbReference>
<evidence type="ECO:0000259" key="1">
    <source>
        <dbReference type="PROSITE" id="PS50943"/>
    </source>
</evidence>